<protein>
    <submittedName>
        <fullName evidence="2">Uncharacterized protein</fullName>
    </submittedName>
</protein>
<dbReference type="Proteomes" id="UP000054928">
    <property type="component" value="Unassembled WGS sequence"/>
</dbReference>
<proteinExistence type="predicted"/>
<evidence type="ECO:0000313" key="2">
    <source>
        <dbReference type="EMBL" id="CEG40793.1"/>
    </source>
</evidence>
<name>A0A0P1AIX5_PLAHL</name>
<organism evidence="2 3">
    <name type="scientific">Plasmopara halstedii</name>
    <name type="common">Downy mildew of sunflower</name>
    <dbReference type="NCBI Taxonomy" id="4781"/>
    <lineage>
        <taxon>Eukaryota</taxon>
        <taxon>Sar</taxon>
        <taxon>Stramenopiles</taxon>
        <taxon>Oomycota</taxon>
        <taxon>Peronosporomycetes</taxon>
        <taxon>Peronosporales</taxon>
        <taxon>Peronosporaceae</taxon>
        <taxon>Plasmopara</taxon>
    </lineage>
</organism>
<keyword evidence="3" id="KW-1185">Reference proteome</keyword>
<dbReference type="GeneID" id="36406031"/>
<reference evidence="3" key="1">
    <citation type="submission" date="2014-09" db="EMBL/GenBank/DDBJ databases">
        <authorList>
            <person name="Sharma Rahul"/>
            <person name="Thines Marco"/>
        </authorList>
    </citation>
    <scope>NUCLEOTIDE SEQUENCE [LARGE SCALE GENOMIC DNA]</scope>
</reference>
<feature type="region of interest" description="Disordered" evidence="1">
    <location>
        <begin position="1"/>
        <end position="23"/>
    </location>
</feature>
<evidence type="ECO:0000256" key="1">
    <source>
        <dbReference type="SAM" id="MobiDB-lite"/>
    </source>
</evidence>
<evidence type="ECO:0000313" key="3">
    <source>
        <dbReference type="Proteomes" id="UP000054928"/>
    </source>
</evidence>
<dbReference type="AlphaFoldDB" id="A0A0P1AIX5"/>
<dbReference type="RefSeq" id="XP_024577162.1">
    <property type="nucleotide sequence ID" value="XM_024726490.1"/>
</dbReference>
<sequence>MRRRVIGCERKAHMQKREGDPRQRPRDFERFITVITFVGYELNIYVSSNATYFLMKRDTDSQTRAVERLSSLYV</sequence>
<dbReference type="EMBL" id="CCYD01000523">
    <property type="protein sequence ID" value="CEG40793.1"/>
    <property type="molecule type" value="Genomic_DNA"/>
</dbReference>
<accession>A0A0P1AIX5</accession>